<proteinExistence type="predicted"/>
<organism evidence="1 2">
    <name type="scientific">Portunus trituberculatus</name>
    <name type="common">Swimming crab</name>
    <name type="synonym">Neptunus trituberculatus</name>
    <dbReference type="NCBI Taxonomy" id="210409"/>
    <lineage>
        <taxon>Eukaryota</taxon>
        <taxon>Metazoa</taxon>
        <taxon>Ecdysozoa</taxon>
        <taxon>Arthropoda</taxon>
        <taxon>Crustacea</taxon>
        <taxon>Multicrustacea</taxon>
        <taxon>Malacostraca</taxon>
        <taxon>Eumalacostraca</taxon>
        <taxon>Eucarida</taxon>
        <taxon>Decapoda</taxon>
        <taxon>Pleocyemata</taxon>
        <taxon>Brachyura</taxon>
        <taxon>Eubrachyura</taxon>
        <taxon>Portunoidea</taxon>
        <taxon>Portunidae</taxon>
        <taxon>Portuninae</taxon>
        <taxon>Portunus</taxon>
    </lineage>
</organism>
<sequence length="14" mass="1574">MTADGPAMHQYHQS</sequence>
<comment type="caution">
    <text evidence="1">The sequence shown here is derived from an EMBL/GenBank/DDBJ whole genome shotgun (WGS) entry which is preliminary data.</text>
</comment>
<dbReference type="Proteomes" id="UP000324222">
    <property type="component" value="Unassembled WGS sequence"/>
</dbReference>
<accession>A0A5B7JGK1</accession>
<reference evidence="1 2" key="1">
    <citation type="submission" date="2019-05" db="EMBL/GenBank/DDBJ databases">
        <title>Another draft genome of Portunus trituberculatus and its Hox gene families provides insights of decapod evolution.</title>
        <authorList>
            <person name="Jeong J.-H."/>
            <person name="Song I."/>
            <person name="Kim S."/>
            <person name="Choi T."/>
            <person name="Kim D."/>
            <person name="Ryu S."/>
            <person name="Kim W."/>
        </authorList>
    </citation>
    <scope>NUCLEOTIDE SEQUENCE [LARGE SCALE GENOMIC DNA]</scope>
    <source>
        <tissue evidence="1">Muscle</tissue>
    </source>
</reference>
<dbReference type="EMBL" id="VSRR010095057">
    <property type="protein sequence ID" value="MPC93503.1"/>
    <property type="molecule type" value="Genomic_DNA"/>
</dbReference>
<evidence type="ECO:0000313" key="1">
    <source>
        <dbReference type="EMBL" id="MPC93503.1"/>
    </source>
</evidence>
<protein>
    <submittedName>
        <fullName evidence="1">Uncharacterized protein</fullName>
    </submittedName>
</protein>
<keyword evidence="2" id="KW-1185">Reference proteome</keyword>
<evidence type="ECO:0000313" key="2">
    <source>
        <dbReference type="Proteomes" id="UP000324222"/>
    </source>
</evidence>
<gene>
    <name evidence="1" type="ORF">E2C01_088632</name>
</gene>
<name>A0A5B7JGK1_PORTR</name>